<feature type="transmembrane region" description="Helical" evidence="1">
    <location>
        <begin position="54"/>
        <end position="72"/>
    </location>
</feature>
<evidence type="ECO:0000256" key="1">
    <source>
        <dbReference type="SAM" id="Phobius"/>
    </source>
</evidence>
<accession>A0A0H4T3K3</accession>
<keyword evidence="1" id="KW-0472">Membrane</keyword>
<keyword evidence="1" id="KW-1133">Transmembrane helix</keyword>
<dbReference type="EMBL" id="KT006999">
    <property type="protein sequence ID" value="AKQ02233.1"/>
    <property type="molecule type" value="Genomic_DNA"/>
</dbReference>
<name>A0A0H4T3K3_9BACT</name>
<feature type="transmembrane region" description="Helical" evidence="1">
    <location>
        <begin position="117"/>
        <end position="137"/>
    </location>
</feature>
<sequence>MYVNKKVVVPGLIAGVLMLLAGLVLSRVFGIISPSINAEYLNPALFRPWSDPIMSLYFLYPFILGIILAWYWDMTKHLVKGKTAFEKAYKFGLVYWLIAGLPGMFITYSSFQVSLAMVLAWSISGLVNAVIAGFVFAKKLT</sequence>
<dbReference type="AlphaFoldDB" id="A0A0H4T3K3"/>
<proteinExistence type="predicted"/>
<keyword evidence="1" id="KW-0812">Transmembrane</keyword>
<feature type="transmembrane region" description="Helical" evidence="1">
    <location>
        <begin position="93"/>
        <end position="111"/>
    </location>
</feature>
<evidence type="ECO:0000313" key="2">
    <source>
        <dbReference type="EMBL" id="AKQ02233.1"/>
    </source>
</evidence>
<protein>
    <submittedName>
        <fullName evidence="2">Uncharacterized protein</fullName>
    </submittedName>
</protein>
<reference evidence="2" key="1">
    <citation type="journal article" date="2015" name="ISME J.">
        <title>Aquifer environment selects for microbial species cohorts in sediment and groundwater.</title>
        <authorList>
            <person name="Hug L.A."/>
            <person name="Thomas B.C."/>
            <person name="Brown C.T."/>
            <person name="Frischkorn K.R."/>
            <person name="Williams K.H."/>
            <person name="Tringe S.G."/>
            <person name="Banfield J.F."/>
        </authorList>
    </citation>
    <scope>NUCLEOTIDE SEQUENCE</scope>
</reference>
<organism evidence="2">
    <name type="scientific">uncultured Microgenomates bacterium Rifle_16ft_4_minimus_37633</name>
    <dbReference type="NCBI Taxonomy" id="1665114"/>
    <lineage>
        <taxon>Bacteria</taxon>
        <taxon>Candidatus Microgenomatota</taxon>
        <taxon>environmental samples</taxon>
    </lineage>
</organism>